<dbReference type="Gene3D" id="3.20.20.450">
    <property type="entry name" value="EAL domain"/>
    <property type="match status" value="1"/>
</dbReference>
<dbReference type="Pfam" id="PF13185">
    <property type="entry name" value="GAF_2"/>
    <property type="match status" value="1"/>
</dbReference>
<accession>A0A4Q8LWJ8</accession>
<proteinExistence type="predicted"/>
<dbReference type="SUPFAM" id="SSF55781">
    <property type="entry name" value="GAF domain-like"/>
    <property type="match status" value="1"/>
</dbReference>
<dbReference type="Pfam" id="PF00563">
    <property type="entry name" value="EAL"/>
    <property type="match status" value="1"/>
</dbReference>
<dbReference type="InterPro" id="IPR035919">
    <property type="entry name" value="EAL_sf"/>
</dbReference>
<dbReference type="PANTHER" id="PTHR33121">
    <property type="entry name" value="CYCLIC DI-GMP PHOSPHODIESTERASE PDEF"/>
    <property type="match status" value="1"/>
</dbReference>
<dbReference type="RefSeq" id="WP_130523496.1">
    <property type="nucleotide sequence ID" value="NZ_SHLZ01000004.1"/>
</dbReference>
<feature type="domain" description="EAL" evidence="1">
    <location>
        <begin position="171"/>
        <end position="413"/>
    </location>
</feature>
<evidence type="ECO:0000313" key="2">
    <source>
        <dbReference type="EMBL" id="TAA35909.1"/>
    </source>
</evidence>
<dbReference type="CDD" id="cd01948">
    <property type="entry name" value="EAL"/>
    <property type="match status" value="1"/>
</dbReference>
<sequence>MHNNSEDLIQRVLTQIASASVSIDRNIEQILGVMREHLQMDVAFVSEFGSRDRVFRHVINPSGRVVLSRGDSMPMEAGYCARVVDGRLPSLIPDTSRLPEAMGLPETMSVPIGSHISVPIRLSDGSVYGTFCCFSFEAKPGLDERDLHVMRALAQLVSLQVQGDIDAVRLHNEKLRRISGVLEMGQPRTVYQPIYRLHDRALIGVECLSRFDMEPKRPPDVWFNEANEIGLGMRLEINAMLTALQGLRGMPGDFYVSVNISPQTLVTQNILGHLDVIDADRLVLELTEHALVEDYPALQTTIKHLRAAGVRFAVDDAGAGYSSMRHILTLHPEIIKMDISLTRDIDHDRARQAMAAALVGFGRQTGSHVTAEGIETREELEALQSLGVGQGQGYYLSHPLKHDDLRALLQPDAVLG</sequence>
<dbReference type="Gene3D" id="3.30.450.40">
    <property type="match status" value="1"/>
</dbReference>
<dbReference type="GO" id="GO:0071111">
    <property type="term" value="F:cyclic-guanylate-specific phosphodiesterase activity"/>
    <property type="evidence" value="ECO:0007669"/>
    <property type="project" value="InterPro"/>
</dbReference>
<dbReference type="SMART" id="SM00052">
    <property type="entry name" value="EAL"/>
    <property type="match status" value="1"/>
</dbReference>
<organism evidence="2 3">
    <name type="scientific">Pseudoxanthomonas winnipegensis</name>
    <dbReference type="NCBI Taxonomy" id="2480810"/>
    <lineage>
        <taxon>Bacteria</taxon>
        <taxon>Pseudomonadati</taxon>
        <taxon>Pseudomonadota</taxon>
        <taxon>Gammaproteobacteria</taxon>
        <taxon>Lysobacterales</taxon>
        <taxon>Lysobacteraceae</taxon>
        <taxon>Pseudoxanthomonas</taxon>
    </lineage>
</organism>
<dbReference type="SUPFAM" id="SSF141868">
    <property type="entry name" value="EAL domain-like"/>
    <property type="match status" value="1"/>
</dbReference>
<dbReference type="InterPro" id="IPR001633">
    <property type="entry name" value="EAL_dom"/>
</dbReference>
<reference evidence="2 3" key="1">
    <citation type="submission" date="2019-02" db="EMBL/GenBank/DDBJ databases">
        <title>WGS of Pseudoxanthomonas species novum from clinical isolates.</title>
        <authorList>
            <person name="Bernier A.-M."/>
            <person name="Bernard K."/>
            <person name="Vachon A."/>
        </authorList>
    </citation>
    <scope>NUCLEOTIDE SEQUENCE [LARGE SCALE GENOMIC DNA]</scope>
    <source>
        <strain evidence="2 3">NML140781</strain>
    </source>
</reference>
<dbReference type="EMBL" id="SHMF01000002">
    <property type="protein sequence ID" value="TAA35909.1"/>
    <property type="molecule type" value="Genomic_DNA"/>
</dbReference>
<dbReference type="InterPro" id="IPR050706">
    <property type="entry name" value="Cyclic-di-GMP_PDE-like"/>
</dbReference>
<dbReference type="Proteomes" id="UP000292087">
    <property type="component" value="Unassembled WGS sequence"/>
</dbReference>
<evidence type="ECO:0000259" key="1">
    <source>
        <dbReference type="PROSITE" id="PS50883"/>
    </source>
</evidence>
<dbReference type="SMART" id="SM00065">
    <property type="entry name" value="GAF"/>
    <property type="match status" value="1"/>
</dbReference>
<name>A0A4Q8LWJ8_9GAMM</name>
<gene>
    <name evidence="2" type="ORF">EA656_09625</name>
</gene>
<dbReference type="PROSITE" id="PS50883">
    <property type="entry name" value="EAL"/>
    <property type="match status" value="1"/>
</dbReference>
<dbReference type="AlphaFoldDB" id="A0A4Q8LWJ8"/>
<dbReference type="InterPro" id="IPR029016">
    <property type="entry name" value="GAF-like_dom_sf"/>
</dbReference>
<evidence type="ECO:0000313" key="3">
    <source>
        <dbReference type="Proteomes" id="UP000292087"/>
    </source>
</evidence>
<dbReference type="InterPro" id="IPR003018">
    <property type="entry name" value="GAF"/>
</dbReference>
<dbReference type="PANTHER" id="PTHR33121:SF76">
    <property type="entry name" value="SIGNALING PROTEIN"/>
    <property type="match status" value="1"/>
</dbReference>
<comment type="caution">
    <text evidence="2">The sequence shown here is derived from an EMBL/GenBank/DDBJ whole genome shotgun (WGS) entry which is preliminary data.</text>
</comment>
<protein>
    <submittedName>
        <fullName evidence="2">EAL domain-containing protein</fullName>
    </submittedName>
</protein>